<reference evidence="1 2" key="1">
    <citation type="submission" date="2020-09" db="EMBL/GenBank/DDBJ databases">
        <title>De no assembly of potato wild relative species, Solanum commersonii.</title>
        <authorList>
            <person name="Cho K."/>
        </authorList>
    </citation>
    <scope>NUCLEOTIDE SEQUENCE [LARGE SCALE GENOMIC DNA]</scope>
    <source>
        <strain evidence="1">LZ3.2</strain>
        <tissue evidence="1">Leaf</tissue>
    </source>
</reference>
<keyword evidence="2" id="KW-1185">Reference proteome</keyword>
<sequence>MEFFNTTREIMGCMGPYILCQRRDIWEVEPKAASWMIEKSDLPKVNWRKMVCNNMGCLKWKFILWLALKGDYRLRISLGNG</sequence>
<accession>A0A9J6B2J1</accession>
<dbReference type="Proteomes" id="UP000824120">
    <property type="component" value="Chromosome 1"/>
</dbReference>
<protein>
    <submittedName>
        <fullName evidence="1">Uncharacterized protein</fullName>
    </submittedName>
</protein>
<evidence type="ECO:0000313" key="1">
    <source>
        <dbReference type="EMBL" id="KAG5630872.1"/>
    </source>
</evidence>
<gene>
    <name evidence="1" type="ORF">H5410_002589</name>
</gene>
<proteinExistence type="predicted"/>
<name>A0A9J6B2J1_SOLCO</name>
<dbReference type="EMBL" id="JACXVP010000001">
    <property type="protein sequence ID" value="KAG5630872.1"/>
    <property type="molecule type" value="Genomic_DNA"/>
</dbReference>
<dbReference type="AlphaFoldDB" id="A0A9J6B2J1"/>
<comment type="caution">
    <text evidence="1">The sequence shown here is derived from an EMBL/GenBank/DDBJ whole genome shotgun (WGS) entry which is preliminary data.</text>
</comment>
<evidence type="ECO:0000313" key="2">
    <source>
        <dbReference type="Proteomes" id="UP000824120"/>
    </source>
</evidence>
<organism evidence="1 2">
    <name type="scientific">Solanum commersonii</name>
    <name type="common">Commerson's wild potato</name>
    <name type="synonym">Commerson's nightshade</name>
    <dbReference type="NCBI Taxonomy" id="4109"/>
    <lineage>
        <taxon>Eukaryota</taxon>
        <taxon>Viridiplantae</taxon>
        <taxon>Streptophyta</taxon>
        <taxon>Embryophyta</taxon>
        <taxon>Tracheophyta</taxon>
        <taxon>Spermatophyta</taxon>
        <taxon>Magnoliopsida</taxon>
        <taxon>eudicotyledons</taxon>
        <taxon>Gunneridae</taxon>
        <taxon>Pentapetalae</taxon>
        <taxon>asterids</taxon>
        <taxon>lamiids</taxon>
        <taxon>Solanales</taxon>
        <taxon>Solanaceae</taxon>
        <taxon>Solanoideae</taxon>
        <taxon>Solaneae</taxon>
        <taxon>Solanum</taxon>
    </lineage>
</organism>